<dbReference type="EnsemblMetazoa" id="AMEM003489-RA">
    <property type="protein sequence ID" value="AMEM003489-PA"/>
    <property type="gene ID" value="AMEM003489"/>
</dbReference>
<feature type="region of interest" description="Disordered" evidence="1">
    <location>
        <begin position="72"/>
        <end position="112"/>
    </location>
</feature>
<evidence type="ECO:0000313" key="2">
    <source>
        <dbReference type="EnsemblMetazoa" id="AMEM003489-PA"/>
    </source>
</evidence>
<proteinExistence type="predicted"/>
<dbReference type="AlphaFoldDB" id="A0A182UTR5"/>
<feature type="compositionally biased region" description="Basic residues" evidence="1">
    <location>
        <begin position="72"/>
        <end position="81"/>
    </location>
</feature>
<keyword evidence="3" id="KW-1185">Reference proteome</keyword>
<name>A0A182UTR5_ANOME</name>
<organism evidence="2 3">
    <name type="scientific">Anopheles merus</name>
    <name type="common">Mosquito</name>
    <dbReference type="NCBI Taxonomy" id="30066"/>
    <lineage>
        <taxon>Eukaryota</taxon>
        <taxon>Metazoa</taxon>
        <taxon>Ecdysozoa</taxon>
        <taxon>Arthropoda</taxon>
        <taxon>Hexapoda</taxon>
        <taxon>Insecta</taxon>
        <taxon>Pterygota</taxon>
        <taxon>Neoptera</taxon>
        <taxon>Endopterygota</taxon>
        <taxon>Diptera</taxon>
        <taxon>Nematocera</taxon>
        <taxon>Culicoidea</taxon>
        <taxon>Culicidae</taxon>
        <taxon>Anophelinae</taxon>
        <taxon>Anopheles</taxon>
    </lineage>
</organism>
<sequence length="112" mass="12588">MNTSCNALHCLLLQPLPGRSERTQIVQPGRCRRSGNVFEEILGCQNKCRHQTNQTLGLGGTGPKHSRIKLIHLQSRRRCPTGRHCPSRDRNPTGRDSNKSSPNRAKRKAAPW</sequence>
<dbReference type="Proteomes" id="UP000075903">
    <property type="component" value="Unassembled WGS sequence"/>
</dbReference>
<protein>
    <recommendedName>
        <fullName evidence="4">BPTI/Kunitz inhibitor domain-containing protein</fullName>
    </recommendedName>
</protein>
<reference evidence="2" key="1">
    <citation type="submission" date="2020-05" db="UniProtKB">
        <authorList>
            <consortium name="EnsemblMetazoa"/>
        </authorList>
    </citation>
    <scope>IDENTIFICATION</scope>
    <source>
        <strain evidence="2">MAF</strain>
    </source>
</reference>
<evidence type="ECO:0008006" key="4">
    <source>
        <dbReference type="Google" id="ProtNLM"/>
    </source>
</evidence>
<evidence type="ECO:0000256" key="1">
    <source>
        <dbReference type="SAM" id="MobiDB-lite"/>
    </source>
</evidence>
<feature type="compositionally biased region" description="Basic and acidic residues" evidence="1">
    <location>
        <begin position="86"/>
        <end position="98"/>
    </location>
</feature>
<evidence type="ECO:0000313" key="3">
    <source>
        <dbReference type="Proteomes" id="UP000075903"/>
    </source>
</evidence>
<dbReference type="VEuPathDB" id="VectorBase:AMEM003489"/>
<accession>A0A182UTR5</accession>